<dbReference type="Proteomes" id="UP001652660">
    <property type="component" value="Chromosome 8e"/>
</dbReference>
<feature type="transmembrane region" description="Helical" evidence="1">
    <location>
        <begin position="45"/>
        <end position="65"/>
    </location>
</feature>
<keyword evidence="1" id="KW-0812">Transmembrane</keyword>
<dbReference type="GeneID" id="113702705"/>
<reference evidence="2" key="1">
    <citation type="journal article" date="2025" name="Foods">
        <title>Unveiling the Microbial Signatures of Arabica Coffee Cherries: Insights into Ripeness Specific Diversity, Functional Traits, and Implications for Quality and Safety.</title>
        <authorList>
            <consortium name="RefSeq"/>
            <person name="Tenea G.N."/>
            <person name="Cifuentes V."/>
            <person name="Reyes P."/>
            <person name="Cevallos-Vallejos M."/>
        </authorList>
    </citation>
    <scope>NUCLEOTIDE SEQUENCE [LARGE SCALE GENOMIC DNA]</scope>
</reference>
<reference evidence="3" key="2">
    <citation type="submission" date="2025-08" db="UniProtKB">
        <authorList>
            <consortium name="RefSeq"/>
        </authorList>
    </citation>
    <scope>IDENTIFICATION</scope>
    <source>
        <tissue evidence="3">Leaves</tissue>
    </source>
</reference>
<accession>A0A6P6TNK1</accession>
<sequence length="219" mass="24125">MESSASSPPDTKPLVPPALAVEVSHAGNPPSPTPVETSLGVVHSLWYCFSSLGMLVLLYGVVYSVHIVVNDRIVEPILGSVIGYCQQILMFCLYYYRRHSPYRCIGRLVKSMVEVISVSVALALRQFVGYNINNLILLIGSTIVLHGFVQFMHVAYDISALDTLLGLLMQVLIYTMGGEMYMSAAIYLSCLGVIVYRYASYSAPALPVLEYKSLLSQRC</sequence>
<protein>
    <submittedName>
        <fullName evidence="3">Uncharacterized protein</fullName>
    </submittedName>
</protein>
<keyword evidence="1" id="KW-0472">Membrane</keyword>
<dbReference type="AlphaFoldDB" id="A0A6P6TNK1"/>
<feature type="transmembrane region" description="Helical" evidence="1">
    <location>
        <begin position="77"/>
        <end position="96"/>
    </location>
</feature>
<gene>
    <name evidence="3" type="primary">LOC113702705</name>
</gene>
<dbReference type="RefSeq" id="XP_027079635.1">
    <property type="nucleotide sequence ID" value="XM_027223834.2"/>
</dbReference>
<dbReference type="OrthoDB" id="1285728at2759"/>
<evidence type="ECO:0000313" key="3">
    <source>
        <dbReference type="RefSeq" id="XP_027079635.1"/>
    </source>
</evidence>
<name>A0A6P6TNK1_COFAR</name>
<proteinExistence type="predicted"/>
<organism evidence="2 3">
    <name type="scientific">Coffea arabica</name>
    <name type="common">Arabian coffee</name>
    <dbReference type="NCBI Taxonomy" id="13443"/>
    <lineage>
        <taxon>Eukaryota</taxon>
        <taxon>Viridiplantae</taxon>
        <taxon>Streptophyta</taxon>
        <taxon>Embryophyta</taxon>
        <taxon>Tracheophyta</taxon>
        <taxon>Spermatophyta</taxon>
        <taxon>Magnoliopsida</taxon>
        <taxon>eudicotyledons</taxon>
        <taxon>Gunneridae</taxon>
        <taxon>Pentapetalae</taxon>
        <taxon>asterids</taxon>
        <taxon>lamiids</taxon>
        <taxon>Gentianales</taxon>
        <taxon>Rubiaceae</taxon>
        <taxon>Ixoroideae</taxon>
        <taxon>Gardenieae complex</taxon>
        <taxon>Bertiereae - Coffeeae clade</taxon>
        <taxon>Coffeeae</taxon>
        <taxon>Coffea</taxon>
    </lineage>
</organism>
<evidence type="ECO:0000256" key="1">
    <source>
        <dbReference type="SAM" id="Phobius"/>
    </source>
</evidence>
<feature type="transmembrane region" description="Helical" evidence="1">
    <location>
        <begin position="180"/>
        <end position="199"/>
    </location>
</feature>
<keyword evidence="2" id="KW-1185">Reference proteome</keyword>
<keyword evidence="1" id="KW-1133">Transmembrane helix</keyword>
<evidence type="ECO:0000313" key="2">
    <source>
        <dbReference type="Proteomes" id="UP001652660"/>
    </source>
</evidence>
<feature type="transmembrane region" description="Helical" evidence="1">
    <location>
        <begin position="130"/>
        <end position="149"/>
    </location>
</feature>